<dbReference type="CDD" id="cd03358">
    <property type="entry name" value="LbH_WxcM_N_like"/>
    <property type="match status" value="1"/>
</dbReference>
<evidence type="ECO:0000256" key="4">
    <source>
        <dbReference type="ARBA" id="ARBA00023315"/>
    </source>
</evidence>
<dbReference type="Gene3D" id="2.60.120.10">
    <property type="entry name" value="Jelly Rolls"/>
    <property type="match status" value="1"/>
</dbReference>
<feature type="domain" description="Sugar 3,4-ketoisomerase QdtA cupin" evidence="5">
    <location>
        <begin position="185"/>
        <end position="307"/>
    </location>
</feature>
<dbReference type="PANTHER" id="PTHR43300:SF4">
    <property type="entry name" value="ACYL-[ACYL-CARRIER-PROTEIN]--UDP-N-ACETYLGLUCOSAMINE O-ACYLTRANSFERASE"/>
    <property type="match status" value="1"/>
</dbReference>
<evidence type="ECO:0000313" key="7">
    <source>
        <dbReference type="Proteomes" id="UP000515977"/>
    </source>
</evidence>
<evidence type="ECO:0000256" key="3">
    <source>
        <dbReference type="ARBA" id="ARBA00022737"/>
    </source>
</evidence>
<sequence>MNPFIHDKALCESSKIGDGTRIWAFAHILAGARIGRDCNICDGVFIEGDVTVGDRTTVKCGVQLWDGVRLGDDVFIGPNATFTNDGFPRSRRHLPAYPATVVEDGASIGANATILPGITIGRGAMIGAGAVVTRSVPPNAIVVGNPGRIKGYVTQDAPASVAGEPAEAAIAIATAADGSGSIPVKLPVFSDIRGSLTVGNFGADVPFAPARFFMVYGVPSRETRGEHAHRICHQYLVCVAGSCRVLADDGRKRIDVLLDAPNKGLHLPPMTWGTQYDYSADAVLLVFASHPYDNDDYIRSYDEFLQACKAAAG</sequence>
<dbReference type="Pfam" id="PF00132">
    <property type="entry name" value="Hexapep"/>
    <property type="match status" value="3"/>
</dbReference>
<dbReference type="RefSeq" id="WP_187571577.1">
    <property type="nucleotide sequence ID" value="NZ_CP060711.1"/>
</dbReference>
<dbReference type="InterPro" id="IPR011051">
    <property type="entry name" value="RmlC_Cupin_sf"/>
</dbReference>
<dbReference type="InterPro" id="IPR011004">
    <property type="entry name" value="Trimer_LpxA-like_sf"/>
</dbReference>
<evidence type="ECO:0000313" key="6">
    <source>
        <dbReference type="EMBL" id="QNN47833.1"/>
    </source>
</evidence>
<dbReference type="GO" id="GO:0016746">
    <property type="term" value="F:acyltransferase activity"/>
    <property type="evidence" value="ECO:0007669"/>
    <property type="project" value="UniProtKB-KW"/>
</dbReference>
<dbReference type="SUPFAM" id="SSF51161">
    <property type="entry name" value="Trimeric LpxA-like enzymes"/>
    <property type="match status" value="1"/>
</dbReference>
<accession>A0A7G9QWV8</accession>
<keyword evidence="3" id="KW-0677">Repeat</keyword>
<dbReference type="InterPro" id="IPR014710">
    <property type="entry name" value="RmlC-like_jellyroll"/>
</dbReference>
<keyword evidence="4" id="KW-0012">Acyltransferase</keyword>
<reference evidence="6 7" key="1">
    <citation type="submission" date="2020-08" db="EMBL/GenBank/DDBJ databases">
        <title>Genome sequence of Thermomonas brevis KACC 16975T.</title>
        <authorList>
            <person name="Hyun D.-W."/>
            <person name="Bae J.-W."/>
        </authorList>
    </citation>
    <scope>NUCLEOTIDE SEQUENCE [LARGE SCALE GENOMIC DNA]</scope>
    <source>
        <strain evidence="6 7">KACC 16975</strain>
    </source>
</reference>
<evidence type="ECO:0000256" key="1">
    <source>
        <dbReference type="ARBA" id="ARBA00007274"/>
    </source>
</evidence>
<dbReference type="KEGG" id="tbv:H9L17_06835"/>
<dbReference type="InterPro" id="IPR018357">
    <property type="entry name" value="Hexapep_transf_CS"/>
</dbReference>
<dbReference type="SUPFAM" id="SSF51182">
    <property type="entry name" value="RmlC-like cupins"/>
    <property type="match status" value="1"/>
</dbReference>
<name>A0A7G9QWV8_9GAMM</name>
<dbReference type="PROSITE" id="PS00101">
    <property type="entry name" value="HEXAPEP_TRANSFERASES"/>
    <property type="match status" value="1"/>
</dbReference>
<evidence type="ECO:0000256" key="2">
    <source>
        <dbReference type="ARBA" id="ARBA00022679"/>
    </source>
</evidence>
<evidence type="ECO:0000259" key="5">
    <source>
        <dbReference type="Pfam" id="PF05523"/>
    </source>
</evidence>
<dbReference type="AlphaFoldDB" id="A0A7G9QWV8"/>
<proteinExistence type="inferred from homology"/>
<dbReference type="InterPro" id="IPR050179">
    <property type="entry name" value="Trans_hexapeptide_repeat"/>
</dbReference>
<dbReference type="Proteomes" id="UP000515977">
    <property type="component" value="Chromosome"/>
</dbReference>
<gene>
    <name evidence="6" type="ORF">H9L17_06835</name>
</gene>
<keyword evidence="2" id="KW-0808">Transferase</keyword>
<dbReference type="EMBL" id="CP060711">
    <property type="protein sequence ID" value="QNN47833.1"/>
    <property type="molecule type" value="Genomic_DNA"/>
</dbReference>
<dbReference type="InterPro" id="IPR001451">
    <property type="entry name" value="Hexapep"/>
</dbReference>
<keyword evidence="7" id="KW-1185">Reference proteome</keyword>
<dbReference type="Gene3D" id="2.160.10.10">
    <property type="entry name" value="Hexapeptide repeat proteins"/>
    <property type="match status" value="1"/>
</dbReference>
<dbReference type="Pfam" id="PF05523">
    <property type="entry name" value="FdtA"/>
    <property type="match status" value="1"/>
</dbReference>
<comment type="similarity">
    <text evidence="1">Belongs to the transferase hexapeptide repeat family.</text>
</comment>
<dbReference type="CDD" id="cd20292">
    <property type="entry name" value="cupin_QdtA-like"/>
    <property type="match status" value="1"/>
</dbReference>
<protein>
    <submittedName>
        <fullName evidence="6">WxcM-like domain-containing protein</fullName>
    </submittedName>
</protein>
<dbReference type="InterPro" id="IPR008894">
    <property type="entry name" value="QdtA_cupin_dom"/>
</dbReference>
<organism evidence="6 7">
    <name type="scientific">Thermomonas brevis</name>
    <dbReference type="NCBI Taxonomy" id="215691"/>
    <lineage>
        <taxon>Bacteria</taxon>
        <taxon>Pseudomonadati</taxon>
        <taxon>Pseudomonadota</taxon>
        <taxon>Gammaproteobacteria</taxon>
        <taxon>Lysobacterales</taxon>
        <taxon>Lysobacteraceae</taxon>
        <taxon>Thermomonas</taxon>
    </lineage>
</organism>
<dbReference type="PANTHER" id="PTHR43300">
    <property type="entry name" value="ACETYLTRANSFERASE"/>
    <property type="match status" value="1"/>
</dbReference>